<dbReference type="InterPro" id="IPR003782">
    <property type="entry name" value="SCO1/SenC"/>
</dbReference>
<evidence type="ECO:0000256" key="3">
    <source>
        <dbReference type="PIRSR" id="PIRSR603782-2"/>
    </source>
</evidence>
<proteinExistence type="inferred from homology"/>
<reference evidence="5 6" key="1">
    <citation type="submission" date="2019-11" db="EMBL/GenBank/DDBJ databases">
        <authorList>
            <person name="Im W.T."/>
        </authorList>
    </citation>
    <scope>NUCLEOTIDE SEQUENCE [LARGE SCALE GENOMIC DNA]</scope>
    <source>
        <strain evidence="5 6">SB-02</strain>
    </source>
</reference>
<dbReference type="CDD" id="cd02968">
    <property type="entry name" value="SCO"/>
    <property type="match status" value="1"/>
</dbReference>
<dbReference type="Proteomes" id="UP000426027">
    <property type="component" value="Chromosome"/>
</dbReference>
<dbReference type="InterPro" id="IPR036249">
    <property type="entry name" value="Thioredoxin-like_sf"/>
</dbReference>
<accession>A0A6I6G9D8</accession>
<feature type="disulfide bond" description="Redox-active" evidence="3">
    <location>
        <begin position="92"/>
        <end position="96"/>
    </location>
</feature>
<feature type="transmembrane region" description="Helical" evidence="4">
    <location>
        <begin position="239"/>
        <end position="260"/>
    </location>
</feature>
<dbReference type="EMBL" id="CP046566">
    <property type="protein sequence ID" value="QGW29416.1"/>
    <property type="molecule type" value="Genomic_DNA"/>
</dbReference>
<dbReference type="SUPFAM" id="SSF52833">
    <property type="entry name" value="Thioredoxin-like"/>
    <property type="match status" value="1"/>
</dbReference>
<dbReference type="AlphaFoldDB" id="A0A6I6G9D8"/>
<comment type="similarity">
    <text evidence="1">Belongs to the SCO1/2 family.</text>
</comment>
<evidence type="ECO:0000256" key="1">
    <source>
        <dbReference type="ARBA" id="ARBA00010996"/>
    </source>
</evidence>
<keyword evidence="6" id="KW-1185">Reference proteome</keyword>
<feature type="binding site" evidence="2">
    <location>
        <position position="96"/>
    </location>
    <ligand>
        <name>Cu cation</name>
        <dbReference type="ChEBI" id="CHEBI:23378"/>
    </ligand>
</feature>
<keyword evidence="4" id="KW-0472">Membrane</keyword>
<organism evidence="5 6">
    <name type="scientific">Phnomibacter ginsenosidimutans</name>
    <dbReference type="NCBI Taxonomy" id="2676868"/>
    <lineage>
        <taxon>Bacteria</taxon>
        <taxon>Pseudomonadati</taxon>
        <taxon>Bacteroidota</taxon>
        <taxon>Chitinophagia</taxon>
        <taxon>Chitinophagales</taxon>
        <taxon>Chitinophagaceae</taxon>
        <taxon>Phnomibacter</taxon>
    </lineage>
</organism>
<evidence type="ECO:0000313" key="6">
    <source>
        <dbReference type="Proteomes" id="UP000426027"/>
    </source>
</evidence>
<dbReference type="PANTHER" id="PTHR12151:SF25">
    <property type="entry name" value="LINALOOL DEHYDRATASE_ISOMERASE DOMAIN-CONTAINING PROTEIN"/>
    <property type="match status" value="1"/>
</dbReference>
<dbReference type="Gene3D" id="3.40.30.10">
    <property type="entry name" value="Glutaredoxin"/>
    <property type="match status" value="1"/>
</dbReference>
<keyword evidence="4" id="KW-0812">Transmembrane</keyword>
<gene>
    <name evidence="5" type="ORF">GLV81_16030</name>
</gene>
<keyword evidence="2" id="KW-0479">Metal-binding</keyword>
<dbReference type="RefSeq" id="WP_157479768.1">
    <property type="nucleotide sequence ID" value="NZ_CP046566.1"/>
</dbReference>
<name>A0A6I6G9D8_9BACT</name>
<dbReference type="PANTHER" id="PTHR12151">
    <property type="entry name" value="ELECTRON TRANSPORT PROTIN SCO1/SENC FAMILY MEMBER"/>
    <property type="match status" value="1"/>
</dbReference>
<feature type="binding site" evidence="2">
    <location>
        <position position="189"/>
    </location>
    <ligand>
        <name>Cu cation</name>
        <dbReference type="ChEBI" id="CHEBI:23378"/>
    </ligand>
</feature>
<protein>
    <submittedName>
        <fullName evidence="5">Redoxin domain-containing protein</fullName>
    </submittedName>
</protein>
<dbReference type="GO" id="GO:0046872">
    <property type="term" value="F:metal ion binding"/>
    <property type="evidence" value="ECO:0007669"/>
    <property type="project" value="UniProtKB-KW"/>
</dbReference>
<evidence type="ECO:0000256" key="2">
    <source>
        <dbReference type="PIRSR" id="PIRSR603782-1"/>
    </source>
</evidence>
<keyword evidence="2" id="KW-0186">Copper</keyword>
<keyword evidence="3" id="KW-1015">Disulfide bond</keyword>
<evidence type="ECO:0000256" key="4">
    <source>
        <dbReference type="SAM" id="Phobius"/>
    </source>
</evidence>
<feature type="binding site" evidence="2">
    <location>
        <position position="92"/>
    </location>
    <ligand>
        <name>Cu cation</name>
        <dbReference type="ChEBI" id="CHEBI:23378"/>
    </ligand>
</feature>
<keyword evidence="4" id="KW-1133">Transmembrane helix</keyword>
<dbReference type="KEGG" id="fls:GLV81_16030"/>
<evidence type="ECO:0000313" key="5">
    <source>
        <dbReference type="EMBL" id="QGW29416.1"/>
    </source>
</evidence>
<sequence>MNKTAWRGLLIALFVPIGSYFIVKLLGEDAVQMPPKFFPDSVTQKVTDGKTTFDTSWHRIPDFTFTNHLGQAQSLSELEGKIVVVNTFFTRCPNICPGLTRNIKKLQKSFENPKRKKFGDTSVVYFLSLSIDPERDSVGALKKWADRFYVNSDSWSLMTGDKRTIYNLLLNDFKLATQDGEGVDSNFIHSEKVMLLDRDRVVRGFYNGLDSVEMGRLAGDIGKLYLEKDRRKPSIFRQYIPLIPVLATIPLILFIVMFFLNRNRKKEQF</sequence>
<dbReference type="Pfam" id="PF02630">
    <property type="entry name" value="SCO1-SenC"/>
    <property type="match status" value="1"/>
</dbReference>